<feature type="compositionally biased region" description="Polar residues" evidence="8">
    <location>
        <begin position="1809"/>
        <end position="1845"/>
    </location>
</feature>
<dbReference type="InterPro" id="IPR044749">
    <property type="entry name" value="FANCM_DEXDc"/>
</dbReference>
<dbReference type="InterPro" id="IPR003903">
    <property type="entry name" value="UIM_dom"/>
</dbReference>
<dbReference type="CDD" id="cd12091">
    <property type="entry name" value="FANCM_ID"/>
    <property type="match status" value="1"/>
</dbReference>
<feature type="compositionally biased region" description="Basic and acidic residues" evidence="8">
    <location>
        <begin position="1747"/>
        <end position="1767"/>
    </location>
</feature>
<dbReference type="PROSITE" id="PS51192">
    <property type="entry name" value="HELICASE_ATP_BIND_1"/>
    <property type="match status" value="1"/>
</dbReference>
<dbReference type="CDD" id="cd18033">
    <property type="entry name" value="DEXDc_FANCM"/>
    <property type="match status" value="1"/>
</dbReference>
<feature type="region of interest" description="Disordered" evidence="8">
    <location>
        <begin position="38"/>
        <end position="74"/>
    </location>
</feature>
<evidence type="ECO:0000259" key="10">
    <source>
        <dbReference type="PROSITE" id="PS51194"/>
    </source>
</evidence>
<dbReference type="GO" id="GO:0000400">
    <property type="term" value="F:four-way junction DNA binding"/>
    <property type="evidence" value="ECO:0007669"/>
    <property type="project" value="TreeGrafter"/>
</dbReference>
<dbReference type="Pfam" id="PF00270">
    <property type="entry name" value="DEAD"/>
    <property type="match status" value="1"/>
</dbReference>
<gene>
    <name evidence="11" type="ORF">GE061_002376</name>
</gene>
<feature type="compositionally biased region" description="Low complexity" evidence="8">
    <location>
        <begin position="1554"/>
        <end position="1563"/>
    </location>
</feature>
<sequence>MSLEYLLNDEEEDALLARVQEESLRHYRDFELPRIQQNESFKVARGDANESDDNGPVDPGKSSGKPADPKNDTSTILCTQVGGKAGALLYEGEEAKGFHLAAGTSYIYPTNFPIRQYQAAIVRSALFKNTLVSLPTGLGKTFIAAVVMYNFYRWFPLGKVVFMAPTRPLVAQQIKACYSIMGIPPDDTTEMTGIQTADAREKLWKEKRVFFLTPQVMANDLRSNTCPAELVKCLVIDEAHKAVKDYAYCQVVKSLSAANGIYRTLALSATPGNDINAVIQVIRNLNISCLEMRGEDSIDVAPYSHGKSVEQVVVDLSPELLRVKEDFLQILKAMEKFRANPPRGMSATLIGSLVSDFTMCMTFAHALELMQIYGLRAFYRYLSDEGGEKSKAATTRLRNNEDLQKLLKKLHDVLYPKPGSDVPYTWGHPKLKKLVTSLSDHFKATEAKGEKTKAIVFCNYKIVVNEIVDLLAQCKPHIQAALFVGQSGGKEKGMPQAKQLQIMSDFRNGKINCLVATCVAEEGLDIGEVDLIVLMESQKSPVRLVQRLGRTGRKRKGRCIVLLTRGKEESKFHEAMASRKSYVKNIVDSKAVKNSLCQYSPSMFPPDIKPQQQLVHVKVITAPTPTKPVKQSKKQMDIRECAVLEDRPFLEEEAAQKVIEELGGSSLLFNRMPSRKELWHRRTGPKMKVDELFESTNTLASWNDWNSEPHKSFVISSTTSSSLYCHLMSYSQEKEDQEYLKLVTDYENGIIPKTGGVNALRNDEKVNEEAQVKKPAKKKLVPKVNYGMDIRSCMAAALERAVKKPKFDLSDDDDVILVEKYDDEVVDDLQVDVERIDSEKGGSFIANTAEKLLVEKPRAVTKARTDDQFDVAAMFGMEGDDFDNLLYSGTLLCGLETDVDLCYRLGKFVGDSKLLAPKPKCMDADVFGFQCDQFLGLMDGVRDIPLRMLTALEPVDTHEAGVGSQPNNENDSFVGVDDLFGDDDCFQDVDQHITKSAMDKDELQNVVPRLNSPPSTNNNGFDNIGELSPIATKKNHTLSEAWGSSNSLFAGTFTPMSKVTSYSSKPIHCSTPINPNQKKRELFGAPDKQLCHEKEEWLLDDILEEEEKSKEGDKTHPIPDLPLDSSRDLFSSPPVGKVFQKSKVTFEVSAKPIPKAKDEDGFEEDFWCMDDLFGDDKPELHTNKDPKDDTTLYGITQMVSQIERDKRKNREVVEHCEVIEILDSRSCSPIQNVCSGSKNPSESSQKLEQKLINNSTTSITETPTNTNKLVSIQTGEKIPEKLEQKASSFKPVASHPIASTTTNKQSAVKSPVSIIDLDSDDSLQLDPQPGTSKVHAELPPKGAICNPKDTSCHSLLDEDDDIFNFLVSDDRILAGKNKDLSTNPKTNDALNFKKFKHKSSSLLSHFDSEPDNDFPPEKRNLNPDETIHLKVGSLSKRKLSFEEMLRELDDSTTSKYFASSTTVKNTCKSLSEKSSLKVSKVAMEVDEEDDIFVRPGQRKSVETEQSRNESSTASSSSNSPVKKVKKNKLKKKGHAFIEREAEESGILSSDDSDNSSLDQMDNSFVDDDSDQELSYAHYLKSVRSPVGRGKFKIPMNKQYLGNVYSQVVHDAEEDYENDSFCVDSNDEHSGNETTILEQAERKLSKRKHSKKRIVTPESEDSDVEDRVIDLESTVAIPPIKNKKKRRLLESDSDHTPERVPLKRTRNEILGDETISRSSTKNVISGENKLKNPSLARLESDSDEEFQEAIRRSVEETKAKTPEEKQFEEDLQKALLLSQVEVKGPSAFVRNSGGLHLKGGDASGNPGPSGLQSKPGTSNSAKRNDCGPSTSTRNASGLNSGRSDASGNPGPTGLLSKPGTSSYERGNPVRPSAGASSQNLPPPFPDDGGTAFLFMSQPILKDRPFSTKPKVTNPSGPKNKKCNRVFELSDDSN</sequence>
<feature type="domain" description="Helicase ATP-binding" evidence="9">
    <location>
        <begin position="121"/>
        <end position="289"/>
    </location>
</feature>
<feature type="compositionally biased region" description="Basic and acidic residues" evidence="8">
    <location>
        <begin position="1107"/>
        <end position="1117"/>
    </location>
</feature>
<keyword evidence="3" id="KW-0547">Nucleotide-binding</keyword>
<keyword evidence="4" id="KW-0378">Hydrolase</keyword>
<feature type="region of interest" description="Disordered" evidence="8">
    <location>
        <begin position="1790"/>
        <end position="1932"/>
    </location>
</feature>
<keyword evidence="5" id="KW-0347">Helicase</keyword>
<evidence type="ECO:0000256" key="2">
    <source>
        <dbReference type="ARBA" id="ARBA00009889"/>
    </source>
</evidence>
<dbReference type="GO" id="GO:0009378">
    <property type="term" value="F:four-way junction helicase activity"/>
    <property type="evidence" value="ECO:0007669"/>
    <property type="project" value="TreeGrafter"/>
</dbReference>
<keyword evidence="6" id="KW-0067">ATP-binding</keyword>
<evidence type="ECO:0000256" key="4">
    <source>
        <dbReference type="ARBA" id="ARBA00022801"/>
    </source>
</evidence>
<dbReference type="PANTHER" id="PTHR14025:SF20">
    <property type="entry name" value="FANCONI ANEMIA GROUP M PROTEIN"/>
    <property type="match status" value="1"/>
</dbReference>
<dbReference type="FunFam" id="3.40.50.300:FF:000861">
    <property type="entry name" value="Fanconi anemia, complementation group M"/>
    <property type="match status" value="1"/>
</dbReference>
<feature type="domain" description="Helicase C-terminal" evidence="10">
    <location>
        <begin position="437"/>
        <end position="597"/>
    </location>
</feature>
<dbReference type="SMART" id="SM00487">
    <property type="entry name" value="DEXDc"/>
    <property type="match status" value="1"/>
</dbReference>
<dbReference type="Gene3D" id="1.20.1320.20">
    <property type="entry name" value="hef helicase domain"/>
    <property type="match status" value="1"/>
</dbReference>
<comment type="subcellular location">
    <subcellularLocation>
        <location evidence="1">Nucleus</location>
    </subcellularLocation>
</comment>
<dbReference type="Pfam" id="PF00271">
    <property type="entry name" value="Helicase_C"/>
    <property type="match status" value="1"/>
</dbReference>
<organism evidence="11 12">
    <name type="scientific">Apolygus lucorum</name>
    <name type="common">Small green plant bug</name>
    <name type="synonym">Lygocoris lucorum</name>
    <dbReference type="NCBI Taxonomy" id="248454"/>
    <lineage>
        <taxon>Eukaryota</taxon>
        <taxon>Metazoa</taxon>
        <taxon>Ecdysozoa</taxon>
        <taxon>Arthropoda</taxon>
        <taxon>Hexapoda</taxon>
        <taxon>Insecta</taxon>
        <taxon>Pterygota</taxon>
        <taxon>Neoptera</taxon>
        <taxon>Paraneoptera</taxon>
        <taxon>Hemiptera</taxon>
        <taxon>Heteroptera</taxon>
        <taxon>Panheteroptera</taxon>
        <taxon>Cimicomorpha</taxon>
        <taxon>Miridae</taxon>
        <taxon>Mirini</taxon>
        <taxon>Apolygus</taxon>
    </lineage>
</organism>
<dbReference type="InterPro" id="IPR027417">
    <property type="entry name" value="P-loop_NTPase"/>
</dbReference>
<keyword evidence="12" id="KW-1185">Reference proteome</keyword>
<dbReference type="GO" id="GO:0045003">
    <property type="term" value="P:double-strand break repair via synthesis-dependent strand annealing"/>
    <property type="evidence" value="ECO:0007669"/>
    <property type="project" value="TreeGrafter"/>
</dbReference>
<dbReference type="SMART" id="SM00490">
    <property type="entry name" value="HELICc"/>
    <property type="match status" value="1"/>
</dbReference>
<feature type="compositionally biased region" description="Polar residues" evidence="8">
    <location>
        <begin position="1297"/>
        <end position="1308"/>
    </location>
</feature>
<dbReference type="SUPFAM" id="SSF52540">
    <property type="entry name" value="P-loop containing nucleoside triphosphate hydrolases"/>
    <property type="match status" value="1"/>
</dbReference>
<feature type="region of interest" description="Disordered" evidence="8">
    <location>
        <begin position="1403"/>
        <end position="1423"/>
    </location>
</feature>
<feature type="region of interest" description="Disordered" evidence="8">
    <location>
        <begin position="1107"/>
        <end position="1127"/>
    </location>
</feature>
<dbReference type="GO" id="GO:0005634">
    <property type="term" value="C:nucleus"/>
    <property type="evidence" value="ECO:0007669"/>
    <property type="project" value="UniProtKB-SubCell"/>
</dbReference>
<accession>A0A8S9X7J5</accession>
<evidence type="ECO:0000259" key="9">
    <source>
        <dbReference type="PROSITE" id="PS51192"/>
    </source>
</evidence>
<evidence type="ECO:0000256" key="3">
    <source>
        <dbReference type="ARBA" id="ARBA00022741"/>
    </source>
</evidence>
<dbReference type="InterPro" id="IPR011545">
    <property type="entry name" value="DEAD/DEAH_box_helicase_dom"/>
</dbReference>
<dbReference type="GO" id="GO:0036297">
    <property type="term" value="P:interstrand cross-link repair"/>
    <property type="evidence" value="ECO:0007669"/>
    <property type="project" value="TreeGrafter"/>
</dbReference>
<dbReference type="InterPro" id="IPR001650">
    <property type="entry name" value="Helicase_C-like"/>
</dbReference>
<evidence type="ECO:0008006" key="13">
    <source>
        <dbReference type="Google" id="ProtNLM"/>
    </source>
</evidence>
<feature type="compositionally biased region" description="Basic residues" evidence="8">
    <location>
        <begin position="1522"/>
        <end position="1534"/>
    </location>
</feature>
<evidence type="ECO:0000256" key="8">
    <source>
        <dbReference type="SAM" id="MobiDB-lite"/>
    </source>
</evidence>
<feature type="region of interest" description="Disordered" evidence="8">
    <location>
        <begin position="1641"/>
        <end position="1660"/>
    </location>
</feature>
<proteinExistence type="inferred from homology"/>
<dbReference type="GO" id="GO:0043138">
    <property type="term" value="F:3'-5' DNA helicase activity"/>
    <property type="evidence" value="ECO:0007669"/>
    <property type="project" value="InterPro"/>
</dbReference>
<evidence type="ECO:0000313" key="12">
    <source>
        <dbReference type="Proteomes" id="UP000466442"/>
    </source>
</evidence>
<protein>
    <recommendedName>
        <fullName evidence="13">Fanconi anemia group M protein</fullName>
    </recommendedName>
</protein>
<dbReference type="PROSITE" id="PS51194">
    <property type="entry name" value="HELICASE_CTER"/>
    <property type="match status" value="1"/>
</dbReference>
<dbReference type="Gene3D" id="3.40.50.300">
    <property type="entry name" value="P-loop containing nucleotide triphosphate hydrolases"/>
    <property type="match status" value="2"/>
</dbReference>
<evidence type="ECO:0000256" key="7">
    <source>
        <dbReference type="ARBA" id="ARBA00023242"/>
    </source>
</evidence>
<dbReference type="GO" id="GO:0005524">
    <property type="term" value="F:ATP binding"/>
    <property type="evidence" value="ECO:0007669"/>
    <property type="project" value="UniProtKB-KW"/>
</dbReference>
<feature type="compositionally biased region" description="Basic residues" evidence="8">
    <location>
        <begin position="1643"/>
        <end position="1653"/>
    </location>
</feature>
<feature type="compositionally biased region" description="Low complexity" evidence="8">
    <location>
        <begin position="1508"/>
        <end position="1521"/>
    </location>
</feature>
<dbReference type="InterPro" id="IPR014001">
    <property type="entry name" value="Helicase_ATP-bd"/>
</dbReference>
<reference evidence="11" key="1">
    <citation type="journal article" date="2021" name="Mol. Ecol. Resour.">
        <title>Apolygus lucorum genome provides insights into omnivorousness and mesophyll feeding.</title>
        <authorList>
            <person name="Liu Y."/>
            <person name="Liu H."/>
            <person name="Wang H."/>
            <person name="Huang T."/>
            <person name="Liu B."/>
            <person name="Yang B."/>
            <person name="Yin L."/>
            <person name="Li B."/>
            <person name="Zhang Y."/>
            <person name="Zhang S."/>
            <person name="Jiang F."/>
            <person name="Zhang X."/>
            <person name="Ren Y."/>
            <person name="Wang B."/>
            <person name="Wang S."/>
            <person name="Lu Y."/>
            <person name="Wu K."/>
            <person name="Fan W."/>
            <person name="Wang G."/>
        </authorList>
    </citation>
    <scope>NUCLEOTIDE SEQUENCE</scope>
    <source>
        <strain evidence="11">12Hb</strain>
    </source>
</reference>
<evidence type="ECO:0000256" key="5">
    <source>
        <dbReference type="ARBA" id="ARBA00022806"/>
    </source>
</evidence>
<name>A0A8S9X7J5_APOLU</name>
<feature type="region of interest" description="Disordered" evidence="8">
    <location>
        <begin position="1733"/>
        <end position="1767"/>
    </location>
</feature>
<dbReference type="GO" id="GO:0016787">
    <property type="term" value="F:hydrolase activity"/>
    <property type="evidence" value="ECO:0007669"/>
    <property type="project" value="UniProtKB-KW"/>
</dbReference>
<dbReference type="SMART" id="SM00726">
    <property type="entry name" value="UIM"/>
    <property type="match status" value="3"/>
</dbReference>
<dbReference type="OrthoDB" id="6513042at2759"/>
<comment type="caution">
    <text evidence="11">The sequence shown here is derived from an EMBL/GenBank/DDBJ whole genome shotgun (WGS) entry which is preliminary data.</text>
</comment>
<dbReference type="PANTHER" id="PTHR14025">
    <property type="entry name" value="FANCONI ANEMIA GROUP M FANCM FAMILY MEMBER"/>
    <property type="match status" value="1"/>
</dbReference>
<feature type="region of interest" description="Disordered" evidence="8">
    <location>
        <begin position="1489"/>
        <end position="1567"/>
    </location>
</feature>
<keyword evidence="7" id="KW-0539">Nucleus</keyword>
<evidence type="ECO:0000256" key="6">
    <source>
        <dbReference type="ARBA" id="ARBA00022840"/>
    </source>
</evidence>
<evidence type="ECO:0000313" key="11">
    <source>
        <dbReference type="EMBL" id="KAF6204036.1"/>
    </source>
</evidence>
<dbReference type="InterPro" id="IPR039686">
    <property type="entry name" value="FANCM/Mph1-like_ID"/>
</dbReference>
<comment type="similarity">
    <text evidence="2">Belongs to the DEAD box helicase family. DEAH subfamily. FANCM sub-subfamily.</text>
</comment>
<dbReference type="EMBL" id="WIXP02000010">
    <property type="protein sequence ID" value="KAF6204036.1"/>
    <property type="molecule type" value="Genomic_DNA"/>
</dbReference>
<evidence type="ECO:0000256" key="1">
    <source>
        <dbReference type="ARBA" id="ARBA00004123"/>
    </source>
</evidence>
<feature type="region of interest" description="Disordered" evidence="8">
    <location>
        <begin position="1285"/>
        <end position="1309"/>
    </location>
</feature>
<dbReference type="Proteomes" id="UP000466442">
    <property type="component" value="Unassembled WGS sequence"/>
</dbReference>